<dbReference type="GO" id="GO:0009253">
    <property type="term" value="P:peptidoglycan catabolic process"/>
    <property type="evidence" value="ECO:0007669"/>
    <property type="project" value="InterPro"/>
</dbReference>
<dbReference type="Proteomes" id="UP000308349">
    <property type="component" value="Unassembled WGS sequence"/>
</dbReference>
<dbReference type="Pfam" id="PF01510">
    <property type="entry name" value="Amidase_2"/>
    <property type="match status" value="1"/>
</dbReference>
<dbReference type="SMART" id="SM00644">
    <property type="entry name" value="Ami_2"/>
    <property type="match status" value="1"/>
</dbReference>
<reference evidence="2 3" key="1">
    <citation type="submission" date="2019-05" db="EMBL/GenBank/DDBJ databases">
        <title>Genomes sequences of two Nocardia cyriacigeorgica environmental isolates, type strains Nocardia asteroides ATCC 19247 and Nocardia cyriacigeorgica DSM 44484.</title>
        <authorList>
            <person name="Vautrin F."/>
            <person name="Bergeron E."/>
            <person name="Dubost A."/>
            <person name="Abrouk D."/>
            <person name="Rodriguez Nava V."/>
            <person name="Pujic P."/>
        </authorList>
    </citation>
    <scope>NUCLEOTIDE SEQUENCE [LARGE SCALE GENOMIC DNA]</scope>
    <source>
        <strain evidence="2 3">EML 1456</strain>
    </source>
</reference>
<dbReference type="RefSeq" id="WP_138458655.1">
    <property type="nucleotide sequence ID" value="NZ_VBUU01000040.1"/>
</dbReference>
<accession>A0A5R8P6B7</accession>
<dbReference type="Pfam" id="PF01551">
    <property type="entry name" value="Peptidase_M23"/>
    <property type="match status" value="1"/>
</dbReference>
<dbReference type="SUPFAM" id="SSF51261">
    <property type="entry name" value="Duplicated hybrid motif"/>
    <property type="match status" value="1"/>
</dbReference>
<dbReference type="InterPro" id="IPR036505">
    <property type="entry name" value="Amidase/PGRP_sf"/>
</dbReference>
<dbReference type="PANTHER" id="PTHR21666:SF270">
    <property type="entry name" value="MUREIN HYDROLASE ACTIVATOR ENVC"/>
    <property type="match status" value="1"/>
</dbReference>
<dbReference type="InterPro" id="IPR050570">
    <property type="entry name" value="Cell_wall_metabolism_enzyme"/>
</dbReference>
<dbReference type="Gene3D" id="3.40.80.10">
    <property type="entry name" value="Peptidoglycan recognition protein-like"/>
    <property type="match status" value="1"/>
</dbReference>
<dbReference type="Gene3D" id="2.70.70.10">
    <property type="entry name" value="Glucose Permease (Domain IIA)"/>
    <property type="match status" value="1"/>
</dbReference>
<evidence type="ECO:0000313" key="3">
    <source>
        <dbReference type="Proteomes" id="UP000308349"/>
    </source>
</evidence>
<sequence length="412" mass="44475">MRYWPLGAGRTVTSGFGPRWGTFHWGTDFGRAGGSAGMPVYAAQGGTVIHAGAASGFGRWVVIDHPTEAGSGTTVYGHVVPEVHVGQSVTAGQRIAHINADRRTNGDVDPHLHFEVHRLVWAPPGPDRLDPMPWLAGAAEPETPPGGKPMDAQLQADVTILSPNDSGPRDPRRCRLAIIHTNEGPATGSVDGLLGYLAKPTSQASYTIVVGGDGRIGRSNDDNYIPWAAGSPANELGLHLCFLGYARQSRDEWLSRPAQLAAGARVLQDWHTRYAIPLRKITGAQMRDGQAGVGGHDDTVDAWHATDHTDPGPGFPWDVLLDMANRTEEDDMTPEQARQLADIHREVTQWYPSRSKYADDPNKPVDTLAGFVLNVDGRVHEASIDVPAKLDQLQKSIDELPARIAAAIRDAR</sequence>
<dbReference type="GO" id="GO:0004222">
    <property type="term" value="F:metalloendopeptidase activity"/>
    <property type="evidence" value="ECO:0007669"/>
    <property type="project" value="TreeGrafter"/>
</dbReference>
<evidence type="ECO:0000313" key="2">
    <source>
        <dbReference type="EMBL" id="TLF96814.1"/>
    </source>
</evidence>
<proteinExistence type="predicted"/>
<feature type="domain" description="N-acetylmuramoyl-L-alanine amidase" evidence="1">
    <location>
        <begin position="162"/>
        <end position="312"/>
    </location>
</feature>
<organism evidence="2 3">
    <name type="scientific">Nocardia cyriacigeorgica</name>
    <dbReference type="NCBI Taxonomy" id="135487"/>
    <lineage>
        <taxon>Bacteria</taxon>
        <taxon>Bacillati</taxon>
        <taxon>Actinomycetota</taxon>
        <taxon>Actinomycetes</taxon>
        <taxon>Mycobacteriales</taxon>
        <taxon>Nocardiaceae</taxon>
        <taxon>Nocardia</taxon>
    </lineage>
</organism>
<protein>
    <submittedName>
        <fullName evidence="2">N-acetylmuramoyl-L-alanine amidase</fullName>
    </submittedName>
</protein>
<dbReference type="InterPro" id="IPR002502">
    <property type="entry name" value="Amidase_domain"/>
</dbReference>
<dbReference type="EMBL" id="VBUU01000040">
    <property type="protein sequence ID" value="TLF96814.1"/>
    <property type="molecule type" value="Genomic_DNA"/>
</dbReference>
<dbReference type="InterPro" id="IPR011055">
    <property type="entry name" value="Dup_hybrid_motif"/>
</dbReference>
<dbReference type="OrthoDB" id="3345404at2"/>
<dbReference type="SUPFAM" id="SSF55846">
    <property type="entry name" value="N-acetylmuramoyl-L-alanine amidase-like"/>
    <property type="match status" value="1"/>
</dbReference>
<dbReference type="GO" id="GO:0008745">
    <property type="term" value="F:N-acetylmuramoyl-L-alanine amidase activity"/>
    <property type="evidence" value="ECO:0007669"/>
    <property type="project" value="InterPro"/>
</dbReference>
<dbReference type="CDD" id="cd12797">
    <property type="entry name" value="M23_peptidase"/>
    <property type="match status" value="1"/>
</dbReference>
<dbReference type="PANTHER" id="PTHR21666">
    <property type="entry name" value="PEPTIDASE-RELATED"/>
    <property type="match status" value="1"/>
</dbReference>
<gene>
    <name evidence="2" type="ORF">FEK35_27370</name>
</gene>
<comment type="caution">
    <text evidence="2">The sequence shown here is derived from an EMBL/GenBank/DDBJ whole genome shotgun (WGS) entry which is preliminary data.</text>
</comment>
<dbReference type="AlphaFoldDB" id="A0A5R8P6B7"/>
<name>A0A5R8P6B7_9NOCA</name>
<dbReference type="CDD" id="cd06583">
    <property type="entry name" value="PGRP"/>
    <property type="match status" value="1"/>
</dbReference>
<evidence type="ECO:0000259" key="1">
    <source>
        <dbReference type="SMART" id="SM00644"/>
    </source>
</evidence>
<dbReference type="InterPro" id="IPR016047">
    <property type="entry name" value="M23ase_b-sheet_dom"/>
</dbReference>